<evidence type="ECO:0000313" key="8">
    <source>
        <dbReference type="Proteomes" id="UP000054928"/>
    </source>
</evidence>
<feature type="transmembrane region" description="Helical" evidence="5">
    <location>
        <begin position="225"/>
        <end position="245"/>
    </location>
</feature>
<sequence length="498" mass="54758">MVLQAQRKAFLTMEDVNAIFTMICSFFGIGTLSMPSNFARAGPVYGTFAMLLMAFANIYATIALSRVMLVAPVSVRTFTDVGDWVFGRPGRYVVIVSQLLVCLLVPCTFLVLGSTILNVLFPDTFSQSFWIIFMAITVIPSCLIPTLKEASLVAFVGCLCTFVAVVVGVGILEWEMRGHPSVPAPNITLHQVLTTFGNLALAYGASIIVPDIQRQHSDPSRMNRIILVSLITGSIFFLIVAIVGYDAGGCQLSMNLLVSIVNISDPTSPSALGFIPHHGAVILAYISMQIHVVIAFSTIIYPSFYMAERVLLGMHKTVSLISSEKEYERKSSTRGQATADLEGDFKLSDLSTPSFTLMAEHQREDYVLQEVSAYRGTSTILRYVTLRLCIIATLVAVSISLRNNFFHLVDFTGASAITICCLALPLCFYLKVFWNELPGYERVIAVAILLICCVVGCYVMIIAGKCLFDPITETATFPYCPVENQMEPYYVRDSSIRL</sequence>
<feature type="transmembrane region" description="Helical" evidence="5">
    <location>
        <begin position="152"/>
        <end position="172"/>
    </location>
</feature>
<feature type="transmembrane region" description="Helical" evidence="5">
    <location>
        <begin position="127"/>
        <end position="145"/>
    </location>
</feature>
<proteinExistence type="predicted"/>
<feature type="transmembrane region" description="Helical" evidence="5">
    <location>
        <begin position="16"/>
        <end position="36"/>
    </location>
</feature>
<keyword evidence="4 5" id="KW-0472">Membrane</keyword>
<reference evidence="8" key="1">
    <citation type="submission" date="2014-09" db="EMBL/GenBank/DDBJ databases">
        <authorList>
            <person name="Sharma Rahul"/>
            <person name="Thines Marco"/>
        </authorList>
    </citation>
    <scope>NUCLEOTIDE SEQUENCE [LARGE SCALE GENOMIC DNA]</scope>
</reference>
<dbReference type="RefSeq" id="XP_024576424.1">
    <property type="nucleotide sequence ID" value="XM_024725671.1"/>
</dbReference>
<dbReference type="OrthoDB" id="40134at2759"/>
<organism evidence="7 8">
    <name type="scientific">Plasmopara halstedii</name>
    <name type="common">Downy mildew of sunflower</name>
    <dbReference type="NCBI Taxonomy" id="4781"/>
    <lineage>
        <taxon>Eukaryota</taxon>
        <taxon>Sar</taxon>
        <taxon>Stramenopiles</taxon>
        <taxon>Oomycota</taxon>
        <taxon>Peronosporomycetes</taxon>
        <taxon>Peronosporales</taxon>
        <taxon>Peronosporaceae</taxon>
        <taxon>Plasmopara</taxon>
    </lineage>
</organism>
<feature type="transmembrane region" description="Helical" evidence="5">
    <location>
        <begin position="92"/>
        <end position="121"/>
    </location>
</feature>
<evidence type="ECO:0000256" key="2">
    <source>
        <dbReference type="ARBA" id="ARBA00022692"/>
    </source>
</evidence>
<evidence type="ECO:0000313" key="7">
    <source>
        <dbReference type="EMBL" id="CEG40055.1"/>
    </source>
</evidence>
<dbReference type="EMBL" id="CCYD01000468">
    <property type="protein sequence ID" value="CEG40055.1"/>
    <property type="molecule type" value="Genomic_DNA"/>
</dbReference>
<keyword evidence="3 5" id="KW-1133">Transmembrane helix</keyword>
<accession>A0A0P1AGJ7</accession>
<dbReference type="GO" id="GO:0005774">
    <property type="term" value="C:vacuolar membrane"/>
    <property type="evidence" value="ECO:0007669"/>
    <property type="project" value="TreeGrafter"/>
</dbReference>
<protein>
    <submittedName>
        <fullName evidence="7">Amino acid auxin permease family</fullName>
    </submittedName>
</protein>
<dbReference type="STRING" id="4781.A0A0P1AGJ7"/>
<keyword evidence="2 5" id="KW-0812">Transmembrane</keyword>
<dbReference type="PANTHER" id="PTHR22950">
    <property type="entry name" value="AMINO ACID TRANSPORTER"/>
    <property type="match status" value="1"/>
</dbReference>
<dbReference type="InterPro" id="IPR013057">
    <property type="entry name" value="AA_transpt_TM"/>
</dbReference>
<evidence type="ECO:0000259" key="6">
    <source>
        <dbReference type="Pfam" id="PF01490"/>
    </source>
</evidence>
<evidence type="ECO:0000256" key="1">
    <source>
        <dbReference type="ARBA" id="ARBA00004141"/>
    </source>
</evidence>
<evidence type="ECO:0000256" key="5">
    <source>
        <dbReference type="SAM" id="Phobius"/>
    </source>
</evidence>
<feature type="transmembrane region" description="Helical" evidence="5">
    <location>
        <begin position="48"/>
        <end position="71"/>
    </location>
</feature>
<dbReference type="Pfam" id="PF01490">
    <property type="entry name" value="Aa_trans"/>
    <property type="match status" value="1"/>
</dbReference>
<evidence type="ECO:0000256" key="4">
    <source>
        <dbReference type="ARBA" id="ARBA00023136"/>
    </source>
</evidence>
<dbReference type="GeneID" id="36405331"/>
<dbReference type="AlphaFoldDB" id="A0A0P1AGJ7"/>
<evidence type="ECO:0000256" key="3">
    <source>
        <dbReference type="ARBA" id="ARBA00022989"/>
    </source>
</evidence>
<dbReference type="OMA" id="FIHESQK"/>
<feature type="transmembrane region" description="Helical" evidence="5">
    <location>
        <begin position="192"/>
        <end position="213"/>
    </location>
</feature>
<keyword evidence="8" id="KW-1185">Reference proteome</keyword>
<feature type="transmembrane region" description="Helical" evidence="5">
    <location>
        <begin position="442"/>
        <end position="463"/>
    </location>
</feature>
<dbReference type="GO" id="GO:0015179">
    <property type="term" value="F:L-amino acid transmembrane transporter activity"/>
    <property type="evidence" value="ECO:0007669"/>
    <property type="project" value="TreeGrafter"/>
</dbReference>
<feature type="domain" description="Amino acid transporter transmembrane" evidence="6">
    <location>
        <begin position="17"/>
        <end position="462"/>
    </location>
</feature>
<name>A0A0P1AGJ7_PLAHL</name>
<dbReference type="Proteomes" id="UP000054928">
    <property type="component" value="Unassembled WGS sequence"/>
</dbReference>
<dbReference type="PANTHER" id="PTHR22950:SF349">
    <property type="entry name" value="AMINO ACID TRANSPORTER TRANSMEMBRANE DOMAIN-CONTAINING PROTEIN"/>
    <property type="match status" value="1"/>
</dbReference>
<comment type="subcellular location">
    <subcellularLocation>
        <location evidence="1">Membrane</location>
        <topology evidence="1">Multi-pass membrane protein</topology>
    </subcellularLocation>
</comment>
<feature type="transmembrane region" description="Helical" evidence="5">
    <location>
        <begin position="405"/>
        <end position="430"/>
    </location>
</feature>
<feature type="transmembrane region" description="Helical" evidence="5">
    <location>
        <begin position="282"/>
        <end position="307"/>
    </location>
</feature>
<feature type="transmembrane region" description="Helical" evidence="5">
    <location>
        <begin position="380"/>
        <end position="399"/>
    </location>
</feature>